<gene>
    <name evidence="2" type="ORF">C4784_22920</name>
</gene>
<name>A0A7Z1TMG6_SALET</name>
<dbReference type="SMART" id="SM00530">
    <property type="entry name" value="HTH_XRE"/>
    <property type="match status" value="1"/>
</dbReference>
<dbReference type="InterPro" id="IPR001387">
    <property type="entry name" value="Cro/C1-type_HTH"/>
</dbReference>
<reference evidence="2 3" key="1">
    <citation type="submission" date="2018-04" db="EMBL/GenBank/DDBJ databases">
        <title>Serotype diversity and antimicrobial resistance among Salmonella enterica isolated from patients at an equine referral hospital.</title>
        <authorList>
            <person name="Leon I.M."/>
            <person name="Lawhon S.D."/>
            <person name="Norman K.N."/>
            <person name="Threadgill D.S."/>
            <person name="Ohta N."/>
            <person name="Vinasco J."/>
            <person name="Scott H.M."/>
        </authorList>
    </citation>
    <scope>NUCLEOTIDE SEQUENCE [LARGE SCALE GENOMIC DNA]</scope>
    <source>
        <strain evidence="2 3">159</strain>
    </source>
</reference>
<evidence type="ECO:0000313" key="2">
    <source>
        <dbReference type="EMBL" id="PVM63714.1"/>
    </source>
</evidence>
<dbReference type="Gene3D" id="1.10.260.40">
    <property type="entry name" value="lambda repressor-like DNA-binding domains"/>
    <property type="match status" value="1"/>
</dbReference>
<organism evidence="2 3">
    <name type="scientific">Salmonella enterica subsp. enterica serovar Gaminara</name>
    <dbReference type="NCBI Taxonomy" id="913070"/>
    <lineage>
        <taxon>Bacteria</taxon>
        <taxon>Pseudomonadati</taxon>
        <taxon>Pseudomonadota</taxon>
        <taxon>Gammaproteobacteria</taxon>
        <taxon>Enterobacterales</taxon>
        <taxon>Enterobacteriaceae</taxon>
        <taxon>Salmonella</taxon>
    </lineage>
</organism>
<evidence type="ECO:0000313" key="3">
    <source>
        <dbReference type="Proteomes" id="UP000245068"/>
    </source>
</evidence>
<dbReference type="InterPro" id="IPR010982">
    <property type="entry name" value="Lambda_DNA-bd_dom_sf"/>
</dbReference>
<dbReference type="Pfam" id="PF01381">
    <property type="entry name" value="HTH_3"/>
    <property type="match status" value="1"/>
</dbReference>
<feature type="domain" description="HTH cro/C1-type" evidence="1">
    <location>
        <begin position="37"/>
        <end position="84"/>
    </location>
</feature>
<dbReference type="SUPFAM" id="SSF47413">
    <property type="entry name" value="lambda repressor-like DNA-binding domains"/>
    <property type="match status" value="1"/>
</dbReference>
<proteinExistence type="predicted"/>
<comment type="caution">
    <text evidence="2">The sequence shown here is derived from an EMBL/GenBank/DDBJ whole genome shotgun (WGS) entry which is preliminary data.</text>
</comment>
<dbReference type="CDD" id="cd00093">
    <property type="entry name" value="HTH_XRE"/>
    <property type="match status" value="1"/>
</dbReference>
<dbReference type="PROSITE" id="PS50943">
    <property type="entry name" value="HTH_CROC1"/>
    <property type="match status" value="1"/>
</dbReference>
<protein>
    <submittedName>
        <fullName evidence="2">Transcriptional regulator</fullName>
    </submittedName>
</protein>
<dbReference type="EMBL" id="QDOO01000030">
    <property type="protein sequence ID" value="PVM63714.1"/>
    <property type="molecule type" value="Genomic_DNA"/>
</dbReference>
<sequence>MNQMVTGKEKGMAKENDFSFPGIQKESVRERIKLLMRGRSKSAVAKLWGLPFSTLNNYFEKDAIPSLQVASQIAAVEGVTIDWLVLGTENQQTQTQSLPQQQQQQQQQQQYDVARDKDVQIILAIWQGLEPKEREDLSKLLSRRGGDFLAILLDQHIQELHELMGVRRLLALELKNMPEERVREIYEEYETAGDRLNLTDKQASA</sequence>
<evidence type="ECO:0000259" key="1">
    <source>
        <dbReference type="PROSITE" id="PS50943"/>
    </source>
</evidence>
<dbReference type="GO" id="GO:0003677">
    <property type="term" value="F:DNA binding"/>
    <property type="evidence" value="ECO:0007669"/>
    <property type="project" value="InterPro"/>
</dbReference>
<dbReference type="AlphaFoldDB" id="A0A7Z1TMG6"/>
<dbReference type="Proteomes" id="UP000245068">
    <property type="component" value="Unassembled WGS sequence"/>
</dbReference>
<accession>A0A7Z1TMG6</accession>